<dbReference type="Gene3D" id="3.40.50.880">
    <property type="match status" value="1"/>
</dbReference>
<name>A0A370H7D4_9HYPH</name>
<protein>
    <submittedName>
        <fullName evidence="6">Putative intracellular protease/amidase</fullName>
    </submittedName>
</protein>
<dbReference type="PANTHER" id="PTHR48094">
    <property type="entry name" value="PROTEIN/NUCLEIC ACID DEGLYCASE DJ-1-RELATED"/>
    <property type="match status" value="1"/>
</dbReference>
<dbReference type="GO" id="GO:0005737">
    <property type="term" value="C:cytoplasm"/>
    <property type="evidence" value="ECO:0007669"/>
    <property type="project" value="TreeGrafter"/>
</dbReference>
<proteinExistence type="inferred from homology"/>
<keyword evidence="6" id="KW-0378">Hydrolase</keyword>
<dbReference type="GO" id="GO:0006508">
    <property type="term" value="P:proteolysis"/>
    <property type="evidence" value="ECO:0007669"/>
    <property type="project" value="UniProtKB-KW"/>
</dbReference>
<evidence type="ECO:0000313" key="7">
    <source>
        <dbReference type="Proteomes" id="UP000254925"/>
    </source>
</evidence>
<dbReference type="AlphaFoldDB" id="A0A370H7D4"/>
<evidence type="ECO:0000259" key="5">
    <source>
        <dbReference type="Pfam" id="PF01965"/>
    </source>
</evidence>
<organism evidence="6 7">
    <name type="scientific">Microvirga subterranea</name>
    <dbReference type="NCBI Taxonomy" id="186651"/>
    <lineage>
        <taxon>Bacteria</taxon>
        <taxon>Pseudomonadati</taxon>
        <taxon>Pseudomonadota</taxon>
        <taxon>Alphaproteobacteria</taxon>
        <taxon>Hyphomicrobiales</taxon>
        <taxon>Methylobacteriaceae</taxon>
        <taxon>Microvirga</taxon>
    </lineage>
</organism>
<evidence type="ECO:0000256" key="4">
    <source>
        <dbReference type="SAM" id="MobiDB-lite"/>
    </source>
</evidence>
<comment type="caution">
    <text evidence="6">The sequence shown here is derived from an EMBL/GenBank/DDBJ whole genome shotgun (WGS) entry which is preliminary data.</text>
</comment>
<keyword evidence="1" id="KW-0346">Stress response</keyword>
<dbReference type="InterPro" id="IPR002818">
    <property type="entry name" value="DJ-1/PfpI"/>
</dbReference>
<accession>A0A370H7D4</accession>
<evidence type="ECO:0000256" key="2">
    <source>
        <dbReference type="ARBA" id="ARBA00023239"/>
    </source>
</evidence>
<dbReference type="GO" id="GO:0019172">
    <property type="term" value="F:glyoxalase III activity"/>
    <property type="evidence" value="ECO:0007669"/>
    <property type="project" value="TreeGrafter"/>
</dbReference>
<feature type="region of interest" description="Disordered" evidence="4">
    <location>
        <begin position="57"/>
        <end position="80"/>
    </location>
</feature>
<dbReference type="Pfam" id="PF01965">
    <property type="entry name" value="DJ-1_PfpI"/>
    <property type="match status" value="1"/>
</dbReference>
<evidence type="ECO:0000256" key="1">
    <source>
        <dbReference type="ARBA" id="ARBA00023016"/>
    </source>
</evidence>
<dbReference type="SUPFAM" id="SSF52317">
    <property type="entry name" value="Class I glutamine amidotransferase-like"/>
    <property type="match status" value="1"/>
</dbReference>
<reference evidence="6 7" key="1">
    <citation type="submission" date="2018-07" db="EMBL/GenBank/DDBJ databases">
        <title>Genomic Encyclopedia of Type Strains, Phase IV (KMG-IV): sequencing the most valuable type-strain genomes for metagenomic binning, comparative biology and taxonomic classification.</title>
        <authorList>
            <person name="Goeker M."/>
        </authorList>
    </citation>
    <scope>NUCLEOTIDE SEQUENCE [LARGE SCALE GENOMIC DNA]</scope>
    <source>
        <strain evidence="6 7">DSM 14364</strain>
    </source>
</reference>
<dbReference type="OrthoDB" id="9792284at2"/>
<evidence type="ECO:0000256" key="3">
    <source>
        <dbReference type="ARBA" id="ARBA00038493"/>
    </source>
</evidence>
<dbReference type="EMBL" id="QQBB01000014">
    <property type="protein sequence ID" value="RDI52595.1"/>
    <property type="molecule type" value="Genomic_DNA"/>
</dbReference>
<evidence type="ECO:0000313" key="6">
    <source>
        <dbReference type="EMBL" id="RDI52595.1"/>
    </source>
</evidence>
<dbReference type="InterPro" id="IPR050325">
    <property type="entry name" value="Prot/Nucl_acid_deglycase"/>
</dbReference>
<dbReference type="CDD" id="cd03141">
    <property type="entry name" value="GATase1_Hsp31_like"/>
    <property type="match status" value="1"/>
</dbReference>
<dbReference type="Proteomes" id="UP000254925">
    <property type="component" value="Unassembled WGS sequence"/>
</dbReference>
<dbReference type="InterPro" id="IPR029062">
    <property type="entry name" value="Class_I_gatase-like"/>
</dbReference>
<dbReference type="RefSeq" id="WP_114772819.1">
    <property type="nucleotide sequence ID" value="NZ_QQBB01000014.1"/>
</dbReference>
<keyword evidence="6" id="KW-0645">Protease</keyword>
<gene>
    <name evidence="6" type="ORF">DES45_11456</name>
</gene>
<dbReference type="GO" id="GO:0008233">
    <property type="term" value="F:peptidase activity"/>
    <property type="evidence" value="ECO:0007669"/>
    <property type="project" value="UniProtKB-KW"/>
</dbReference>
<dbReference type="GO" id="GO:0019243">
    <property type="term" value="P:methylglyoxal catabolic process to D-lactate via S-lactoyl-glutathione"/>
    <property type="evidence" value="ECO:0007669"/>
    <property type="project" value="TreeGrafter"/>
</dbReference>
<keyword evidence="2" id="KW-0456">Lyase</keyword>
<sequence length="244" mass="25846">MSAPKVLVVATSHDQMGSTGHRTGVWLEELATPQYALLDGGAEVTLVSIKGGAIPWDPRSLPAKAGEGPGEKPEEQQKVPASVHRFLSDERVMATARNSPALAGVDPGSFDAVFLPGGHGPMWDAANDETLARVIGSMFDQGKVVAAVCHGPAGLVKAMQQDGRPIVDGRRVSAFTNTEEDAVGLTKVVPFLLEDRLKELGGRFERGPDWQPFAVQDGNLITGQNPQSSELVARHVLTSLGRAV</sequence>
<dbReference type="PANTHER" id="PTHR48094:SF11">
    <property type="entry name" value="GLUTATHIONE-INDEPENDENT GLYOXALASE HSP31-RELATED"/>
    <property type="match status" value="1"/>
</dbReference>
<feature type="domain" description="DJ-1/PfpI" evidence="5">
    <location>
        <begin position="29"/>
        <end position="237"/>
    </location>
</feature>
<comment type="similarity">
    <text evidence="3">Belongs to the peptidase C56 family. HSP31-like subfamily.</text>
</comment>
<keyword evidence="7" id="KW-1185">Reference proteome</keyword>